<reference evidence="1 2" key="1">
    <citation type="submission" date="2019-11" db="EMBL/GenBank/DDBJ databases">
        <authorList>
            <person name="Li X.-J."/>
            <person name="Feng X.-M."/>
        </authorList>
    </citation>
    <scope>NUCLEOTIDE SEQUENCE [LARGE SCALE GENOMIC DNA]</scope>
    <source>
        <strain evidence="1 2">XMNu-373</strain>
    </source>
</reference>
<comment type="caution">
    <text evidence="1">The sequence shown here is derived from an EMBL/GenBank/DDBJ whole genome shotgun (WGS) entry which is preliminary data.</text>
</comment>
<evidence type="ECO:0000313" key="1">
    <source>
        <dbReference type="EMBL" id="NDL60024.1"/>
    </source>
</evidence>
<accession>A0A7K3M9R6</accession>
<proteinExistence type="predicted"/>
<dbReference type="InterPro" id="IPR021247">
    <property type="entry name" value="DUF2785"/>
</dbReference>
<dbReference type="Proteomes" id="UP000460435">
    <property type="component" value="Unassembled WGS sequence"/>
</dbReference>
<protein>
    <submittedName>
        <fullName evidence="1">DUF2785 domain-containing protein</fullName>
    </submittedName>
</protein>
<name>A0A7K3M9R6_9ACTN</name>
<keyword evidence="2" id="KW-1185">Reference proteome</keyword>
<gene>
    <name evidence="1" type="ORF">F7O44_23395</name>
</gene>
<sequence>MAGESVRILSVQRSSYWERVVAQGYPVPQGEALDELTTELAAMLGEPDPHVRDDIAYSVLHTWISEGVYDHLLSGLGDGLAYGLRQGLGERETNSVLRRSYSAITLAGVVARDNLIHTLPPAVVLTWADYAVAWILAEKDLRGWVPELGWVHAITHGADLLATLTASRHLGTDELAVLLDVVAERLLTQTDQRFSGHETERLAYATMSLLHRNLVPTDVLETWLERLAPMAGDVNAPNTPEPANKVNAMEYLKALHLQLLLGVRGTPAQEASASPQAAPKARTDLLIALQNALRSGSPWLYRQTARPSAPPAR</sequence>
<dbReference type="Pfam" id="PF10978">
    <property type="entry name" value="DUF2785"/>
    <property type="match status" value="1"/>
</dbReference>
<evidence type="ECO:0000313" key="2">
    <source>
        <dbReference type="Proteomes" id="UP000460435"/>
    </source>
</evidence>
<organism evidence="1 2">
    <name type="scientific">Phytoactinopolyspora mesophila</name>
    <dbReference type="NCBI Taxonomy" id="2650750"/>
    <lineage>
        <taxon>Bacteria</taxon>
        <taxon>Bacillati</taxon>
        <taxon>Actinomycetota</taxon>
        <taxon>Actinomycetes</taxon>
        <taxon>Jiangellales</taxon>
        <taxon>Jiangellaceae</taxon>
        <taxon>Phytoactinopolyspora</taxon>
    </lineage>
</organism>
<dbReference type="AlphaFoldDB" id="A0A7K3M9R6"/>
<dbReference type="EMBL" id="WLZY01000009">
    <property type="protein sequence ID" value="NDL60024.1"/>
    <property type="molecule type" value="Genomic_DNA"/>
</dbReference>